<evidence type="ECO:0000313" key="3">
    <source>
        <dbReference type="EMBL" id="MBR0650806.1"/>
    </source>
</evidence>
<keyword evidence="3" id="KW-0808">Transferase</keyword>
<sequence>MARENNLDAVRLGAAILVIIGHAYLLSGGDAPGFGGRPIHTLGVCIFFALSGYLIATSWLRDPDMWRFLTRRVLRILPALAVVVLVTALLLGPVVTDMPARDYFRSPDFFRYFLNLVLYVRLGLPGVFDGTPHANVVNGSLWTLPVEFSLYLLLPSLIALAWVWRVRNTPLPFLLVATAACAWLQLRFLHSGQRPPELVILGTEFWAAFDLAPYFLIGACLAVAKAERLLHPLMAPAVLLAVLVLGRDATSQEALLLFAVPVATLSIGLARMPVAHRAGRWGDLSYGLYLWSFPVQQLLLDRFSVSGAGWDDLLLVFAISATLAFASWHLVEKQFLSFKPRRAAPQPVAVAAED</sequence>
<proteinExistence type="predicted"/>
<protein>
    <submittedName>
        <fullName evidence="3">Acyltransferase</fullName>
    </submittedName>
</protein>
<feature type="transmembrane region" description="Helical" evidence="1">
    <location>
        <begin position="39"/>
        <end position="60"/>
    </location>
</feature>
<feature type="transmembrane region" description="Helical" evidence="1">
    <location>
        <begin position="141"/>
        <end position="164"/>
    </location>
</feature>
<feature type="domain" description="Acyltransferase 3" evidence="2">
    <location>
        <begin position="5"/>
        <end position="326"/>
    </location>
</feature>
<dbReference type="EMBL" id="JAAEDI010000014">
    <property type="protein sequence ID" value="MBR0650806.1"/>
    <property type="molecule type" value="Genomic_DNA"/>
</dbReference>
<accession>A0ABS5EIH7</accession>
<feature type="transmembrane region" description="Helical" evidence="1">
    <location>
        <begin position="9"/>
        <end position="27"/>
    </location>
</feature>
<dbReference type="RefSeq" id="WP_211869474.1">
    <property type="nucleotide sequence ID" value="NZ_JAAEDI010000014.1"/>
</dbReference>
<gene>
    <name evidence="3" type="ORF">GXW78_14110</name>
</gene>
<dbReference type="Proteomes" id="UP000698752">
    <property type="component" value="Unassembled WGS sequence"/>
</dbReference>
<reference evidence="4" key="1">
    <citation type="journal article" date="2021" name="Syst. Appl. Microbiol.">
        <title>Roseomonas hellenica sp. nov., isolated from roots of wild-growing Alkanna tinctoria.</title>
        <authorList>
            <person name="Rat A."/>
            <person name="Naranjo H.D."/>
            <person name="Lebbe L."/>
            <person name="Cnockaert M."/>
            <person name="Krigas N."/>
            <person name="Grigoriadou K."/>
            <person name="Maloupa E."/>
            <person name="Willems A."/>
        </authorList>
    </citation>
    <scope>NUCLEOTIDE SEQUENCE [LARGE SCALE GENOMIC DNA]</scope>
    <source>
        <strain evidence="4">LMG 31159</strain>
    </source>
</reference>
<keyword evidence="3" id="KW-0012">Acyltransferase</keyword>
<dbReference type="InterPro" id="IPR002656">
    <property type="entry name" value="Acyl_transf_3_dom"/>
</dbReference>
<dbReference type="PANTHER" id="PTHR23028:SF53">
    <property type="entry name" value="ACYL_TRANSF_3 DOMAIN-CONTAINING PROTEIN"/>
    <property type="match status" value="1"/>
</dbReference>
<feature type="transmembrane region" description="Helical" evidence="1">
    <location>
        <begin position="170"/>
        <end position="186"/>
    </location>
</feature>
<comment type="caution">
    <text evidence="3">The sequence shown here is derived from an EMBL/GenBank/DDBJ whole genome shotgun (WGS) entry which is preliminary data.</text>
</comment>
<organism evidence="3 4">
    <name type="scientific">Neoroseomonas terrae</name>
    <dbReference type="NCBI Taxonomy" id="424799"/>
    <lineage>
        <taxon>Bacteria</taxon>
        <taxon>Pseudomonadati</taxon>
        <taxon>Pseudomonadota</taxon>
        <taxon>Alphaproteobacteria</taxon>
        <taxon>Acetobacterales</taxon>
        <taxon>Acetobacteraceae</taxon>
        <taxon>Neoroseomonas</taxon>
    </lineage>
</organism>
<keyword evidence="1" id="KW-0472">Membrane</keyword>
<dbReference type="GO" id="GO:0016746">
    <property type="term" value="F:acyltransferase activity"/>
    <property type="evidence" value="ECO:0007669"/>
    <property type="project" value="UniProtKB-KW"/>
</dbReference>
<feature type="transmembrane region" description="Helical" evidence="1">
    <location>
        <begin position="72"/>
        <end position="92"/>
    </location>
</feature>
<keyword evidence="4" id="KW-1185">Reference proteome</keyword>
<evidence type="ECO:0000313" key="4">
    <source>
        <dbReference type="Proteomes" id="UP000698752"/>
    </source>
</evidence>
<dbReference type="InterPro" id="IPR050879">
    <property type="entry name" value="Acyltransferase_3"/>
</dbReference>
<name>A0ABS5EIH7_9PROT</name>
<feature type="transmembrane region" description="Helical" evidence="1">
    <location>
        <begin position="254"/>
        <end position="274"/>
    </location>
</feature>
<evidence type="ECO:0000256" key="1">
    <source>
        <dbReference type="SAM" id="Phobius"/>
    </source>
</evidence>
<feature type="transmembrane region" description="Helical" evidence="1">
    <location>
        <begin position="313"/>
        <end position="331"/>
    </location>
</feature>
<dbReference type="Pfam" id="PF01757">
    <property type="entry name" value="Acyl_transf_3"/>
    <property type="match status" value="1"/>
</dbReference>
<evidence type="ECO:0000259" key="2">
    <source>
        <dbReference type="Pfam" id="PF01757"/>
    </source>
</evidence>
<feature type="transmembrane region" description="Helical" evidence="1">
    <location>
        <begin position="198"/>
        <end position="224"/>
    </location>
</feature>
<keyword evidence="1" id="KW-0812">Transmembrane</keyword>
<keyword evidence="1" id="KW-1133">Transmembrane helix</keyword>
<dbReference type="PANTHER" id="PTHR23028">
    <property type="entry name" value="ACETYLTRANSFERASE"/>
    <property type="match status" value="1"/>
</dbReference>